<accession>A0A1S2VCX9</accession>
<feature type="compositionally biased region" description="Gly residues" evidence="1">
    <location>
        <begin position="46"/>
        <end position="56"/>
    </location>
</feature>
<organism evidence="2 3">
    <name type="scientific">Arsenicibacter rosenii</name>
    <dbReference type="NCBI Taxonomy" id="1750698"/>
    <lineage>
        <taxon>Bacteria</taxon>
        <taxon>Pseudomonadati</taxon>
        <taxon>Bacteroidota</taxon>
        <taxon>Cytophagia</taxon>
        <taxon>Cytophagales</taxon>
        <taxon>Spirosomataceae</taxon>
        <taxon>Arsenicibacter</taxon>
    </lineage>
</organism>
<gene>
    <name evidence="2" type="ORF">BLX24_26160</name>
</gene>
<dbReference type="RefSeq" id="WP_071506189.1">
    <property type="nucleotide sequence ID" value="NZ_MORL01000027.1"/>
</dbReference>
<feature type="compositionally biased region" description="Basic and acidic residues" evidence="1">
    <location>
        <begin position="1"/>
        <end position="22"/>
    </location>
</feature>
<comment type="caution">
    <text evidence="2">The sequence shown here is derived from an EMBL/GenBank/DDBJ whole genome shotgun (WGS) entry which is preliminary data.</text>
</comment>
<dbReference type="Proteomes" id="UP000181790">
    <property type="component" value="Unassembled WGS sequence"/>
</dbReference>
<feature type="compositionally biased region" description="Basic and acidic residues" evidence="1">
    <location>
        <begin position="96"/>
        <end position="105"/>
    </location>
</feature>
<proteinExistence type="predicted"/>
<name>A0A1S2VCX9_9BACT</name>
<dbReference type="OrthoDB" id="200313at2"/>
<reference evidence="2 3" key="1">
    <citation type="submission" date="2016-10" db="EMBL/GenBank/DDBJ databases">
        <title>Arsenicibacter rosenii gen. nov., sp. nov., an efficient arsenic-methylating bacterium isolated from an arsenic-contaminated paddy soil.</title>
        <authorList>
            <person name="Huang K."/>
        </authorList>
    </citation>
    <scope>NUCLEOTIDE SEQUENCE [LARGE SCALE GENOMIC DNA]</scope>
    <source>
        <strain evidence="2 3">SM-1</strain>
    </source>
</reference>
<evidence type="ECO:0000313" key="2">
    <source>
        <dbReference type="EMBL" id="OIN56165.1"/>
    </source>
</evidence>
<dbReference type="EMBL" id="MORL01000027">
    <property type="protein sequence ID" value="OIN56165.1"/>
    <property type="molecule type" value="Genomic_DNA"/>
</dbReference>
<sequence>MPRGDKSAYTDKQIRQAEHIEESYEEQGLSGEEAERRAWATVNKMSGGGKKSGAGRGHAVDKEPAETGGRKGGAASAARSPEERSASAKKAAATRKRNEAARKAA</sequence>
<keyword evidence="3" id="KW-1185">Reference proteome</keyword>
<evidence type="ECO:0000256" key="1">
    <source>
        <dbReference type="SAM" id="MobiDB-lite"/>
    </source>
</evidence>
<dbReference type="AlphaFoldDB" id="A0A1S2VCX9"/>
<feature type="compositionally biased region" description="Basic and acidic residues" evidence="1">
    <location>
        <begin position="58"/>
        <end position="69"/>
    </location>
</feature>
<protein>
    <submittedName>
        <fullName evidence="2">Plasmid stabilization protein</fullName>
    </submittedName>
</protein>
<feature type="region of interest" description="Disordered" evidence="1">
    <location>
        <begin position="1"/>
        <end position="105"/>
    </location>
</feature>
<evidence type="ECO:0000313" key="3">
    <source>
        <dbReference type="Proteomes" id="UP000181790"/>
    </source>
</evidence>